<sequence>MGSEKKETPTRGARARGLSLSIILAPSHAAAPGGPRHRRTSLKFTSGCDSRASGVRSVRRCGALQSWSGWIQVPVQRGTRGGRRRLKTVERCGRRCCNNRLLLTDTGFCSACRSTKARLDNAMFGEGLVLVTSGDISCFRQSGSGCRDSEGVTAGVQAGGAE</sequence>
<reference evidence="1 2" key="1">
    <citation type="submission" date="2019-03" db="EMBL/GenBank/DDBJ databases">
        <title>First draft genome of Liparis tanakae, snailfish: a comprehensive survey of snailfish specific genes.</title>
        <authorList>
            <person name="Kim W."/>
            <person name="Song I."/>
            <person name="Jeong J.-H."/>
            <person name="Kim D."/>
            <person name="Kim S."/>
            <person name="Ryu S."/>
            <person name="Song J.Y."/>
            <person name="Lee S.K."/>
        </authorList>
    </citation>
    <scope>NUCLEOTIDE SEQUENCE [LARGE SCALE GENOMIC DNA]</scope>
    <source>
        <tissue evidence="1">Muscle</tissue>
    </source>
</reference>
<keyword evidence="2" id="KW-1185">Reference proteome</keyword>
<name>A0A4Z2ITC5_9TELE</name>
<dbReference type="Proteomes" id="UP000314294">
    <property type="component" value="Unassembled WGS sequence"/>
</dbReference>
<evidence type="ECO:0000313" key="2">
    <source>
        <dbReference type="Proteomes" id="UP000314294"/>
    </source>
</evidence>
<comment type="caution">
    <text evidence="1">The sequence shown here is derived from an EMBL/GenBank/DDBJ whole genome shotgun (WGS) entry which is preliminary data.</text>
</comment>
<accession>A0A4Z2ITC5</accession>
<organism evidence="1 2">
    <name type="scientific">Liparis tanakae</name>
    <name type="common">Tanaka's snailfish</name>
    <dbReference type="NCBI Taxonomy" id="230148"/>
    <lineage>
        <taxon>Eukaryota</taxon>
        <taxon>Metazoa</taxon>
        <taxon>Chordata</taxon>
        <taxon>Craniata</taxon>
        <taxon>Vertebrata</taxon>
        <taxon>Euteleostomi</taxon>
        <taxon>Actinopterygii</taxon>
        <taxon>Neopterygii</taxon>
        <taxon>Teleostei</taxon>
        <taxon>Neoteleostei</taxon>
        <taxon>Acanthomorphata</taxon>
        <taxon>Eupercaria</taxon>
        <taxon>Perciformes</taxon>
        <taxon>Cottioidei</taxon>
        <taxon>Cottales</taxon>
        <taxon>Liparidae</taxon>
        <taxon>Liparis</taxon>
    </lineage>
</organism>
<gene>
    <name evidence="1" type="ORF">EYF80_008489</name>
</gene>
<evidence type="ECO:0000313" key="1">
    <source>
        <dbReference type="EMBL" id="TNN81155.1"/>
    </source>
</evidence>
<protein>
    <submittedName>
        <fullName evidence="1">Uncharacterized protein</fullName>
    </submittedName>
</protein>
<dbReference type="AlphaFoldDB" id="A0A4Z2ITC5"/>
<dbReference type="EMBL" id="SRLO01000048">
    <property type="protein sequence ID" value="TNN81155.1"/>
    <property type="molecule type" value="Genomic_DNA"/>
</dbReference>
<proteinExistence type="predicted"/>